<gene>
    <name evidence="1" type="ORF">LTR37_002591</name>
</gene>
<comment type="caution">
    <text evidence="1">The sequence shown here is derived from an EMBL/GenBank/DDBJ whole genome shotgun (WGS) entry which is preliminary data.</text>
</comment>
<proteinExistence type="predicted"/>
<protein>
    <submittedName>
        <fullName evidence="1">Uncharacterized protein</fullName>
    </submittedName>
</protein>
<evidence type="ECO:0000313" key="1">
    <source>
        <dbReference type="EMBL" id="KAK3722158.1"/>
    </source>
</evidence>
<sequence length="1223" mass="135044">MPKLKQIDCSIELGPGNTKLKEYGARYSDGYVETFIAVADTDVPFTVHLKSEGYIAPGLAFFVFMDGVYQCNRNRIGLKLPDNGVEPKDFETEFRLRQKEEKTSGGSFVVRDWTFAKLDRVAADKAPKLNPQFMNNIGTIEIVALRCKTASDAPPPQPALAPPKHPEQKPAKATKAKKAPSTTPAAEAPEADGGMFGGLVGLFDGASDGMNLDGAADERPVGPNGRVRFNGVPDLEWDPAVGAFLPRSEFLNDTVGRSRDGIINRVKQEDEGGYAQVDGHGTPNVVNQWGNGGGYGYHQQQMPHVHQRNPLAGPQNAQGGQKIYDLPYDQKPVPFDVSQAGADIERMRFEFKEFSDLDVQLPDTAALERSREEAKVPMNRLKTDIQRMVKQNPYCDVESAKQKLVQFETGIAQSDKKFAQLAQEKQQAKARFDAFKANSWTQDVLEDIETMRRTTIELCMKHNTIDPTPILKRLRTFQLSCFREHILQEPMLIGEDAKRRLYKHLCDRNEMLEWFEEQVQDQRIASLVLQPIADRLIEVRRHIEAVAFSFEKSIFPGRQPHAANLDGVPGAGYGGPWNQADQGWAGGMNNQAHPNFGPQNPDNPQVYHMGFQEVGQGEWDPQRPMQGYLPYPVNVQQRHMPQQFQQPGQGEMMNMAKQNPMIGGRRPDPQPKPNPDIPAISASWLPPRPKTGENAFQQAGKAPGNNGGAAGGNGWDAGSFNTYEHFADDNKQKQGGDPHRNAAFKEDNVFDQKHDGGGFRNPAFKEGNGGAWPAVRPDQNQQNKNDQFRGWGNADAAGPQGKIDSGRNPAFKETKAASISPNGGPQQSDVGDWNLPPTQEWGQPKQESVGNRKTQSKKDGVDNRTSQSKKDGADNWTTHSKKDGDENWAPWSKKDSASGWDNTPKKNDGNDWEGEPPPSFRSHRAYSDGKKQDGDPETHVKPYWKDWNKAPVEREGSDVDHRKKPTEPREVYKYPASPLPKVAADKARDASHGVQGGKGADYSHLCRRPIYIDTIESPYAVFSFKYRSKKALEQILKMKINDLDVQKIKDDVEKDKYLSMPKHQLVEELMNKRTPQKAKSTTASASGSRKQENGWGGADAGNAKASSNGWGAQAANNGGQKDDWAADNSKNNANGGWGGKTQSRGRTEPHSSGRDQAKSHTRGDKQSQNGGGGGWNKEQQPTPAAVSGWNIAPTPGADPPAGDAWAAEQKKPSKVVTVDSVMW</sequence>
<dbReference type="Proteomes" id="UP001281147">
    <property type="component" value="Unassembled WGS sequence"/>
</dbReference>
<reference evidence="1" key="1">
    <citation type="submission" date="2023-07" db="EMBL/GenBank/DDBJ databases">
        <title>Black Yeasts Isolated from many extreme environments.</title>
        <authorList>
            <person name="Coleine C."/>
            <person name="Stajich J.E."/>
            <person name="Selbmann L."/>
        </authorList>
    </citation>
    <scope>NUCLEOTIDE SEQUENCE</scope>
    <source>
        <strain evidence="1">CCFEE 5714</strain>
    </source>
</reference>
<keyword evidence="2" id="KW-1185">Reference proteome</keyword>
<name>A0ACC3NSF9_9PEZI</name>
<accession>A0ACC3NSF9</accession>
<organism evidence="1 2">
    <name type="scientific">Vermiconidia calcicola</name>
    <dbReference type="NCBI Taxonomy" id="1690605"/>
    <lineage>
        <taxon>Eukaryota</taxon>
        <taxon>Fungi</taxon>
        <taxon>Dikarya</taxon>
        <taxon>Ascomycota</taxon>
        <taxon>Pezizomycotina</taxon>
        <taxon>Dothideomycetes</taxon>
        <taxon>Dothideomycetidae</taxon>
        <taxon>Mycosphaerellales</taxon>
        <taxon>Extremaceae</taxon>
        <taxon>Vermiconidia</taxon>
    </lineage>
</organism>
<evidence type="ECO:0000313" key="2">
    <source>
        <dbReference type="Proteomes" id="UP001281147"/>
    </source>
</evidence>
<dbReference type="EMBL" id="JAUTXU010000014">
    <property type="protein sequence ID" value="KAK3722158.1"/>
    <property type="molecule type" value="Genomic_DNA"/>
</dbReference>